<feature type="region of interest" description="Disordered" evidence="5">
    <location>
        <begin position="196"/>
        <end position="225"/>
    </location>
</feature>
<gene>
    <name evidence="7" type="ORF">BQ4739_LOCUS8861</name>
</gene>
<sequence length="701" mass="73454">MAKQMIVESAAAAGLMSRLEVGMKWTAAELQQIKQQQQQQQQQGEDWLLYMRGLGLTMLGVWTFCTSILDRLTAMLHGKVSVPTCAALALPVARLEWALFETLTLTTAGSSSSSKRSRQGLPAGLLPAATAPTPHLVERLLARAAHFGPFTLRAVANLSAGAFSAEACRNDELVQQLLLYIAATAANFRRLQDHTAPAARGAGSSSRGSTSNRGRSCAGSSRGISDSDVPAHHMALLAALAPVLQQPLSFPEDTSAIFADLASDAPTILEGTYHLLVQRAQQQRPRSAASSSGGGMLPRARDWMQHPELLPISNDGHPAAAAAAAGGVSQAAAAVADGLAAPVLLQLAPAVMQLLRDGAGDGQAGRAATDENNRVAWNYVVLVWVVLRHGSPDLVLGVFRRNQPAVEAALEAAVRLADGSTARWTMLAVLLPDVLNFMRHVTQSALASRCRKSELEVGSSSSSRSAAAAAAAADPQQQQQQQQQLEDAEALANIPVAITSMMTCVAGIGILLPLVAGASSSSSSSSSSTPQHILDVVQFQQRLQRQLRAAGVVETAEAMQRGSLRVAGVGGLTASLKQLLPAAVVSEMLQLATAVCTQLALLGPLCCANPGCTNCTKLSEQELVAGKGTVCSGCRAVRLCSAECNKAYWKAGHKQACSALKEAAGQQQQQQQQQQRGSSSRDASSSSRAGAGSRSKFSFKF</sequence>
<evidence type="ECO:0000256" key="3">
    <source>
        <dbReference type="ARBA" id="ARBA00022833"/>
    </source>
</evidence>
<evidence type="ECO:0000256" key="1">
    <source>
        <dbReference type="ARBA" id="ARBA00022723"/>
    </source>
</evidence>
<reference evidence="7 8" key="1">
    <citation type="submission" date="2016-10" db="EMBL/GenBank/DDBJ databases">
        <authorList>
            <person name="Cai Z."/>
        </authorList>
    </citation>
    <scope>NUCLEOTIDE SEQUENCE [LARGE SCALE GENOMIC DNA]</scope>
</reference>
<dbReference type="InterPro" id="IPR051647">
    <property type="entry name" value="Mediator_comp_sub12"/>
</dbReference>
<dbReference type="SUPFAM" id="SSF144232">
    <property type="entry name" value="HIT/MYND zinc finger-like"/>
    <property type="match status" value="1"/>
</dbReference>
<proteinExistence type="predicted"/>
<keyword evidence="3" id="KW-0862">Zinc</keyword>
<dbReference type="GO" id="GO:0016592">
    <property type="term" value="C:mediator complex"/>
    <property type="evidence" value="ECO:0007669"/>
    <property type="project" value="TreeGrafter"/>
</dbReference>
<dbReference type="InterPro" id="IPR002893">
    <property type="entry name" value="Znf_MYND"/>
</dbReference>
<evidence type="ECO:0000256" key="4">
    <source>
        <dbReference type="PROSITE-ProRule" id="PRU00134"/>
    </source>
</evidence>
<dbReference type="STRING" id="3088.A0A383VVR5"/>
<dbReference type="GO" id="GO:0003713">
    <property type="term" value="F:transcription coactivator activity"/>
    <property type="evidence" value="ECO:0007669"/>
    <property type="project" value="TreeGrafter"/>
</dbReference>
<evidence type="ECO:0000256" key="2">
    <source>
        <dbReference type="ARBA" id="ARBA00022771"/>
    </source>
</evidence>
<dbReference type="Pfam" id="PF01753">
    <property type="entry name" value="zf-MYND"/>
    <property type="match status" value="1"/>
</dbReference>
<dbReference type="PANTHER" id="PTHR46007:SF8">
    <property type="entry name" value="C2H2-TYPE DOMAIN-CONTAINING PROTEIN"/>
    <property type="match status" value="1"/>
</dbReference>
<evidence type="ECO:0000256" key="5">
    <source>
        <dbReference type="SAM" id="MobiDB-lite"/>
    </source>
</evidence>
<feature type="region of interest" description="Disordered" evidence="5">
    <location>
        <begin position="667"/>
        <end position="701"/>
    </location>
</feature>
<evidence type="ECO:0000313" key="8">
    <source>
        <dbReference type="Proteomes" id="UP000256970"/>
    </source>
</evidence>
<evidence type="ECO:0000259" key="6">
    <source>
        <dbReference type="PROSITE" id="PS50865"/>
    </source>
</evidence>
<protein>
    <recommendedName>
        <fullName evidence="6">MYND-type domain-containing protein</fullName>
    </recommendedName>
</protein>
<feature type="domain" description="MYND-type" evidence="6">
    <location>
        <begin position="612"/>
        <end position="657"/>
    </location>
</feature>
<dbReference type="PROSITE" id="PS50865">
    <property type="entry name" value="ZF_MYND_2"/>
    <property type="match status" value="1"/>
</dbReference>
<dbReference type="Gene3D" id="6.10.140.2220">
    <property type="match status" value="1"/>
</dbReference>
<dbReference type="Proteomes" id="UP000256970">
    <property type="component" value="Unassembled WGS sequence"/>
</dbReference>
<dbReference type="GO" id="GO:0008270">
    <property type="term" value="F:zinc ion binding"/>
    <property type="evidence" value="ECO:0007669"/>
    <property type="project" value="UniProtKB-KW"/>
</dbReference>
<dbReference type="AlphaFoldDB" id="A0A383VVR5"/>
<dbReference type="PANTHER" id="PTHR46007">
    <property type="entry name" value="MEDIATOR OF RNA POLYMERASE II TRANSCRIPTION SUBUNIT 12"/>
    <property type="match status" value="1"/>
</dbReference>
<feature type="compositionally biased region" description="Low complexity" evidence="5">
    <location>
        <begin position="196"/>
        <end position="216"/>
    </location>
</feature>
<keyword evidence="2 4" id="KW-0863">Zinc-finger</keyword>
<dbReference type="EMBL" id="FNXT01000864">
    <property type="protein sequence ID" value="SZX68516.1"/>
    <property type="molecule type" value="Genomic_DNA"/>
</dbReference>
<keyword evidence="1" id="KW-0479">Metal-binding</keyword>
<name>A0A383VVR5_TETOB</name>
<evidence type="ECO:0000313" key="7">
    <source>
        <dbReference type="EMBL" id="SZX68516.1"/>
    </source>
</evidence>
<keyword evidence="8" id="KW-1185">Reference proteome</keyword>
<organism evidence="7 8">
    <name type="scientific">Tetradesmus obliquus</name>
    <name type="common">Green alga</name>
    <name type="synonym">Acutodesmus obliquus</name>
    <dbReference type="NCBI Taxonomy" id="3088"/>
    <lineage>
        <taxon>Eukaryota</taxon>
        <taxon>Viridiplantae</taxon>
        <taxon>Chlorophyta</taxon>
        <taxon>core chlorophytes</taxon>
        <taxon>Chlorophyceae</taxon>
        <taxon>CS clade</taxon>
        <taxon>Sphaeropleales</taxon>
        <taxon>Scenedesmaceae</taxon>
        <taxon>Tetradesmus</taxon>
    </lineage>
</organism>
<dbReference type="GO" id="GO:0045944">
    <property type="term" value="P:positive regulation of transcription by RNA polymerase II"/>
    <property type="evidence" value="ECO:0007669"/>
    <property type="project" value="TreeGrafter"/>
</dbReference>
<feature type="compositionally biased region" description="Low complexity" evidence="5">
    <location>
        <begin position="667"/>
        <end position="695"/>
    </location>
</feature>
<accession>A0A383VVR5</accession>